<dbReference type="PANTHER" id="PTHR43569:SF2">
    <property type="entry name" value="AMIDOHYDROLASE-RELATED DOMAIN-CONTAINING PROTEIN"/>
    <property type="match status" value="1"/>
</dbReference>
<dbReference type="InterPro" id="IPR006680">
    <property type="entry name" value="Amidohydro-rel"/>
</dbReference>
<name>A0A8B8D1M7_CRAVI</name>
<dbReference type="RefSeq" id="XP_022321978.1">
    <property type="nucleotide sequence ID" value="XM_022466270.1"/>
</dbReference>
<dbReference type="AlphaFoldDB" id="A0A8B8D1M7"/>
<gene>
    <name evidence="4" type="primary">LOC111123733</name>
</gene>
<evidence type="ECO:0000256" key="1">
    <source>
        <dbReference type="ARBA" id="ARBA00038310"/>
    </source>
</evidence>
<dbReference type="Proteomes" id="UP000694844">
    <property type="component" value="Chromosome 3"/>
</dbReference>
<evidence type="ECO:0000313" key="4">
    <source>
        <dbReference type="RefSeq" id="XP_022321978.1"/>
    </source>
</evidence>
<dbReference type="SUPFAM" id="SSF51556">
    <property type="entry name" value="Metallo-dependent hydrolases"/>
    <property type="match status" value="1"/>
</dbReference>
<dbReference type="GeneID" id="111123733"/>
<accession>A0A8B8D1M7</accession>
<organism evidence="3 4">
    <name type="scientific">Crassostrea virginica</name>
    <name type="common">Eastern oyster</name>
    <dbReference type="NCBI Taxonomy" id="6565"/>
    <lineage>
        <taxon>Eukaryota</taxon>
        <taxon>Metazoa</taxon>
        <taxon>Spiralia</taxon>
        <taxon>Lophotrochozoa</taxon>
        <taxon>Mollusca</taxon>
        <taxon>Bivalvia</taxon>
        <taxon>Autobranchia</taxon>
        <taxon>Pteriomorphia</taxon>
        <taxon>Ostreida</taxon>
        <taxon>Ostreoidea</taxon>
        <taxon>Ostreidae</taxon>
        <taxon>Crassostrea</taxon>
    </lineage>
</organism>
<evidence type="ECO:0000259" key="2">
    <source>
        <dbReference type="Pfam" id="PF04909"/>
    </source>
</evidence>
<reference evidence="4" key="1">
    <citation type="submission" date="2025-08" db="UniProtKB">
        <authorList>
            <consortium name="RefSeq"/>
        </authorList>
    </citation>
    <scope>IDENTIFICATION</scope>
    <source>
        <tissue evidence="4">Whole sample</tissue>
    </source>
</reference>
<dbReference type="Pfam" id="PF04909">
    <property type="entry name" value="Amidohydro_2"/>
    <property type="match status" value="1"/>
</dbReference>
<protein>
    <submittedName>
        <fullName evidence="4">Uncharacterized protein LOC111123733</fullName>
    </submittedName>
</protein>
<dbReference type="KEGG" id="cvn:111123733"/>
<proteinExistence type="inferred from homology"/>
<dbReference type="OrthoDB" id="2135488at2759"/>
<keyword evidence="3" id="KW-1185">Reference proteome</keyword>
<feature type="domain" description="Amidohydrolase-related" evidence="2">
    <location>
        <begin position="10"/>
        <end position="283"/>
    </location>
</feature>
<dbReference type="InterPro" id="IPR052350">
    <property type="entry name" value="Metallo-dep_Lactonases"/>
</dbReference>
<dbReference type="PANTHER" id="PTHR43569">
    <property type="entry name" value="AMIDOHYDROLASE"/>
    <property type="match status" value="1"/>
</dbReference>
<evidence type="ECO:0000313" key="3">
    <source>
        <dbReference type="Proteomes" id="UP000694844"/>
    </source>
</evidence>
<sequence length="288" mass="33110">MSNSIGFDCVDSHFHIWDLQNFQYPWPTAAEAAIFKNFSPKDLQENLTKTPVRHAVFVQCLNGSPEEAKWVIQQAKDCPFIKGVVAGIDLTSPKLQEVLDEMQKLPLFKGVRHILDMEEADWITREDVHAGLKVLEGRGISYDLQVRPPQLKYIPGVVSKFPKLKFVVDHIATPYVKDKKIDGWREEIAEIAKYPNVYCKLSGLVTEADWQSWKKEDFQPYIDHVLRCFGVDRCMFGSDWPVCTLANTDYKGTFDLVQDLLSSLSTDDKKKIFRQNATDFYRLDLTLN</sequence>
<dbReference type="GO" id="GO:0016787">
    <property type="term" value="F:hydrolase activity"/>
    <property type="evidence" value="ECO:0007669"/>
    <property type="project" value="InterPro"/>
</dbReference>
<dbReference type="InterPro" id="IPR032466">
    <property type="entry name" value="Metal_Hydrolase"/>
</dbReference>
<comment type="similarity">
    <text evidence="1">Belongs to the metallo-dependent hydrolases superfamily.</text>
</comment>
<dbReference type="Gene3D" id="3.20.20.140">
    <property type="entry name" value="Metal-dependent hydrolases"/>
    <property type="match status" value="1"/>
</dbReference>